<evidence type="ECO:0000259" key="3">
    <source>
        <dbReference type="Pfam" id="PF12849"/>
    </source>
</evidence>
<comment type="caution">
    <text evidence="4">The sequence shown here is derived from an EMBL/GenBank/DDBJ whole genome shotgun (WGS) entry which is preliminary data.</text>
</comment>
<name>A0A108U5P3_9GAMM</name>
<feature type="chain" id="PRO_5007131547" evidence="2">
    <location>
        <begin position="26"/>
        <end position="442"/>
    </location>
</feature>
<dbReference type="AlphaFoldDB" id="A0A108U5P3"/>
<reference evidence="4 5" key="1">
    <citation type="journal article" date="2014" name="Genome Announc.">
        <title>Draft Genome Sequence of Lysobacter capsici AZ78, a Bacterium Antagonistic to Plant-Pathogenic Oomycetes.</title>
        <authorList>
            <person name="Puopolo G."/>
            <person name="Sonego P."/>
            <person name="Engelen K."/>
            <person name="Pertot I."/>
        </authorList>
    </citation>
    <scope>NUCLEOTIDE SEQUENCE [LARGE SCALE GENOMIC DNA]</scope>
    <source>
        <strain evidence="4 5">AZ78</strain>
    </source>
</reference>
<accession>A0A108U5P3</accession>
<dbReference type="RefSeq" id="WP_036115277.1">
    <property type="nucleotide sequence ID" value="NZ_JAJA02000001.1"/>
</dbReference>
<proteinExistence type="inferred from homology"/>
<evidence type="ECO:0000313" key="5">
    <source>
        <dbReference type="Proteomes" id="UP000023435"/>
    </source>
</evidence>
<dbReference type="Proteomes" id="UP000023435">
    <property type="component" value="Unassembled WGS sequence"/>
</dbReference>
<evidence type="ECO:0000313" key="4">
    <source>
        <dbReference type="EMBL" id="KWS03029.1"/>
    </source>
</evidence>
<gene>
    <name evidence="4" type="ORF">AZ78_0575</name>
</gene>
<keyword evidence="2" id="KW-0732">Signal</keyword>
<dbReference type="SUPFAM" id="SSF53850">
    <property type="entry name" value="Periplasmic binding protein-like II"/>
    <property type="match status" value="1"/>
</dbReference>
<dbReference type="OrthoDB" id="9801510at2"/>
<dbReference type="PANTHER" id="PTHR42996:SF1">
    <property type="entry name" value="PHOSPHATE-BINDING PROTEIN PSTS"/>
    <property type="match status" value="1"/>
</dbReference>
<dbReference type="InterPro" id="IPR050962">
    <property type="entry name" value="Phosphate-bind_PstS"/>
</dbReference>
<protein>
    <submittedName>
        <fullName evidence="4">Phosphate ABC transporter, periplasmic phosphate-binding protein PstS</fullName>
    </submittedName>
</protein>
<feature type="domain" description="PBP" evidence="3">
    <location>
        <begin position="81"/>
        <end position="385"/>
    </location>
</feature>
<organism evidence="4 5">
    <name type="scientific">Lysobacter capsici AZ78</name>
    <dbReference type="NCBI Taxonomy" id="1444315"/>
    <lineage>
        <taxon>Bacteria</taxon>
        <taxon>Pseudomonadati</taxon>
        <taxon>Pseudomonadota</taxon>
        <taxon>Gammaproteobacteria</taxon>
        <taxon>Lysobacterales</taxon>
        <taxon>Lysobacteraceae</taxon>
        <taxon>Lysobacter</taxon>
    </lineage>
</organism>
<evidence type="ECO:0000256" key="1">
    <source>
        <dbReference type="ARBA" id="ARBA00008725"/>
    </source>
</evidence>
<dbReference type="Gene3D" id="3.40.190.10">
    <property type="entry name" value="Periplasmic binding protein-like II"/>
    <property type="match status" value="2"/>
</dbReference>
<dbReference type="InterPro" id="IPR024370">
    <property type="entry name" value="PBP_domain"/>
</dbReference>
<sequence>MHRNKLHISLLAVSVLMAAAGSATAADLYAGGATFPAPAYVGDLYNSLTPKARLSRDAAITAPAVAFSVAALGNSTGSNVPVFAKYHTLFAADAVSYCQTGSGTGKKVLNNDTLVASGNCGDASSAAATGFSALGTAPDFIGTDSPISTADYNTFNTNVSSTRTAIVQIPTIAGAIALPFKDNAATGLTSVALTTQQVCQIYSAQITDWADSRLGLTLSGSPHPITIAYRSDGSGTSFAFTSYLAAQCNGKFGVAAGYFKPDQSFAAAVTQAGSLPAYAAVSPQSGNSGVVSKVKTTTDALGYADIAEVLSQGVMYASVNGFDPAALPASISITPANLLSGQVLNGATTAAVPGSAPAAAKNCLRLVSPTAPISSAYPIVAITYVAGYYAGNGAAKITPIKNLFKLFYDTTNRPALPTGYAYVDGNALFRSSVVSSINSCIN</sequence>
<dbReference type="EMBL" id="JAJA02000001">
    <property type="protein sequence ID" value="KWS03029.1"/>
    <property type="molecule type" value="Genomic_DNA"/>
</dbReference>
<dbReference type="Pfam" id="PF12849">
    <property type="entry name" value="PBP_like_2"/>
    <property type="match status" value="1"/>
</dbReference>
<feature type="signal peptide" evidence="2">
    <location>
        <begin position="1"/>
        <end position="25"/>
    </location>
</feature>
<keyword evidence="5" id="KW-1185">Reference proteome</keyword>
<dbReference type="PANTHER" id="PTHR42996">
    <property type="entry name" value="PHOSPHATE-BINDING PROTEIN PSTS"/>
    <property type="match status" value="1"/>
</dbReference>
<comment type="similarity">
    <text evidence="1">Belongs to the PstS family.</text>
</comment>
<evidence type="ECO:0000256" key="2">
    <source>
        <dbReference type="SAM" id="SignalP"/>
    </source>
</evidence>